<dbReference type="PANTHER" id="PTHR32046">
    <property type="entry name" value="G DOMAIN-CONTAINING PROTEIN"/>
    <property type="match status" value="1"/>
</dbReference>
<comment type="caution">
    <text evidence="5">The sequence shown here is derived from an EMBL/GenBank/DDBJ whole genome shotgun (WGS) entry which is preliminary data.</text>
</comment>
<proteinExistence type="inferred from homology"/>
<feature type="domain" description="AIG1-type G" evidence="4">
    <location>
        <begin position="145"/>
        <end position="297"/>
    </location>
</feature>
<dbReference type="InterPro" id="IPR025662">
    <property type="entry name" value="Sigma_54_int_dom_ATP-bd_1"/>
</dbReference>
<comment type="similarity">
    <text evidence="1">Belongs to the TRAFAC class TrmE-Era-EngA-EngB-Septin-like GTPase superfamily. AIG1/Toc34/Toc159-like paraseptin GTPase family. IAN subfamily.</text>
</comment>
<evidence type="ECO:0000256" key="1">
    <source>
        <dbReference type="ARBA" id="ARBA00008535"/>
    </source>
</evidence>
<keyword evidence="2" id="KW-0547">Nucleotide-binding</keyword>
<keyword evidence="6" id="KW-1185">Reference proteome</keyword>
<dbReference type="EMBL" id="JAKMXF010000144">
    <property type="protein sequence ID" value="KAI6656580.1"/>
    <property type="molecule type" value="Genomic_DNA"/>
</dbReference>
<dbReference type="Pfam" id="PF04548">
    <property type="entry name" value="AIG1"/>
    <property type="match status" value="1"/>
</dbReference>
<dbReference type="Proteomes" id="UP001165289">
    <property type="component" value="Unassembled WGS sequence"/>
</dbReference>
<dbReference type="GO" id="GO:0005525">
    <property type="term" value="F:GTP binding"/>
    <property type="evidence" value="ECO:0007669"/>
    <property type="project" value="InterPro"/>
</dbReference>
<name>A0AAV7K6H9_9METZ</name>
<feature type="coiled-coil region" evidence="3">
    <location>
        <begin position="383"/>
        <end position="417"/>
    </location>
</feature>
<evidence type="ECO:0000259" key="4">
    <source>
        <dbReference type="Pfam" id="PF04548"/>
    </source>
</evidence>
<dbReference type="Gene3D" id="3.40.50.300">
    <property type="entry name" value="P-loop containing nucleotide triphosphate hydrolases"/>
    <property type="match status" value="1"/>
</dbReference>
<evidence type="ECO:0000256" key="3">
    <source>
        <dbReference type="SAM" id="Coils"/>
    </source>
</evidence>
<dbReference type="PROSITE" id="PS00675">
    <property type="entry name" value="SIGMA54_INTERACT_1"/>
    <property type="match status" value="1"/>
</dbReference>
<dbReference type="AlphaFoldDB" id="A0AAV7K6H9"/>
<evidence type="ECO:0000313" key="5">
    <source>
        <dbReference type="EMBL" id="KAI6656580.1"/>
    </source>
</evidence>
<keyword evidence="3" id="KW-0175">Coiled coil</keyword>
<sequence length="608" mass="70049">MASCTKTKELNKLTEKETQHLLGQMKFQSITQLLLSGNYGEVTGEIFNVIDDKTLKNELKVKSSIKRKLFLKKIAEYRKKGVPLDLIQYEGDITQKQNKTVLNEFKRKSTKIEKECMPGLDIYAFPAKKTSISEYKQSSSKNLKKIIIMGETGTGKSTLLNAFVNYAAGVEMDDPLRFKLVIDEVDRAGDQSISQTTDISGYLIEDTLLGYDIQIWDTPGFGDTQGIERDEMIKEQINELLKIEDECHAVCFVVKANVNRLTDIQKYIIDRVLLFFGKEAKENIYLLATFGDGNRPEMLSALEKSNFPFDEKRWFAFNNADLFKNPSQRTGFTKMYWDNTIDSIGKFFRDVGHQHAFSLTTTKAVIEDREKLKMNINAIKTELDKALVIENTCEENLRKLEAEKGQIERTKQFKKKVTAHKKVSVPTMNITTFCIQCTHTCHETCGIPNKSDKARCWAMTDGYCRICPGRCKWNWHQNEPYIYKEEIVEKEEIVKDVKQKFDDATKQLSIYEEMKRSLEREKAKAQENMNKLLGQIKHQIQSLKNTAILNYSKDVYSYIMTLSEAEANRGNQQKAIQYENLAKQEQIQMQNESLTAESMMELSHSKIL</sequence>
<accession>A0AAV7K6H9</accession>
<gene>
    <name evidence="5" type="ORF">LOD99_1375</name>
</gene>
<dbReference type="CDD" id="cd00882">
    <property type="entry name" value="Ras_like_GTPase"/>
    <property type="match status" value="1"/>
</dbReference>
<reference evidence="5 6" key="1">
    <citation type="journal article" date="2023" name="BMC Biol.">
        <title>The compact genome of the sponge Oopsacas minuta (Hexactinellida) is lacking key metazoan core genes.</title>
        <authorList>
            <person name="Santini S."/>
            <person name="Schenkelaars Q."/>
            <person name="Jourda C."/>
            <person name="Duchesne M."/>
            <person name="Belahbib H."/>
            <person name="Rocher C."/>
            <person name="Selva M."/>
            <person name="Riesgo A."/>
            <person name="Vervoort M."/>
            <person name="Leys S.P."/>
            <person name="Kodjabachian L."/>
            <person name="Le Bivic A."/>
            <person name="Borchiellini C."/>
            <person name="Claverie J.M."/>
            <person name="Renard E."/>
        </authorList>
    </citation>
    <scope>NUCLEOTIDE SEQUENCE [LARGE SCALE GENOMIC DNA]</scope>
    <source>
        <strain evidence="5">SPO-2</strain>
    </source>
</reference>
<dbReference type="InterPro" id="IPR027417">
    <property type="entry name" value="P-loop_NTPase"/>
</dbReference>
<dbReference type="SUPFAM" id="SSF52540">
    <property type="entry name" value="P-loop containing nucleoside triphosphate hydrolases"/>
    <property type="match status" value="1"/>
</dbReference>
<feature type="coiled-coil region" evidence="3">
    <location>
        <begin position="487"/>
        <end position="535"/>
    </location>
</feature>
<protein>
    <recommendedName>
        <fullName evidence="4">AIG1-type G domain-containing protein</fullName>
    </recommendedName>
</protein>
<dbReference type="InterPro" id="IPR006703">
    <property type="entry name" value="G_AIG1"/>
</dbReference>
<evidence type="ECO:0000313" key="6">
    <source>
        <dbReference type="Proteomes" id="UP001165289"/>
    </source>
</evidence>
<evidence type="ECO:0000256" key="2">
    <source>
        <dbReference type="ARBA" id="ARBA00022741"/>
    </source>
</evidence>
<organism evidence="5 6">
    <name type="scientific">Oopsacas minuta</name>
    <dbReference type="NCBI Taxonomy" id="111878"/>
    <lineage>
        <taxon>Eukaryota</taxon>
        <taxon>Metazoa</taxon>
        <taxon>Porifera</taxon>
        <taxon>Hexactinellida</taxon>
        <taxon>Hexasterophora</taxon>
        <taxon>Lyssacinosida</taxon>
        <taxon>Leucopsacidae</taxon>
        <taxon>Oopsacas</taxon>
    </lineage>
</organism>
<dbReference type="PANTHER" id="PTHR32046:SF14">
    <property type="match status" value="1"/>
</dbReference>